<comment type="caution">
    <text evidence="1">The sequence shown here is derived from an EMBL/GenBank/DDBJ whole genome shotgun (WGS) entry which is preliminary data.</text>
</comment>
<evidence type="ECO:0000313" key="2">
    <source>
        <dbReference type="Proteomes" id="UP001147782"/>
    </source>
</evidence>
<reference evidence="1" key="1">
    <citation type="submission" date="2022-11" db="EMBL/GenBank/DDBJ databases">
        <authorList>
            <person name="Petersen C."/>
        </authorList>
    </citation>
    <scope>NUCLEOTIDE SEQUENCE</scope>
    <source>
        <strain evidence="1">IBT 29864</strain>
    </source>
</reference>
<keyword evidence="2" id="KW-1185">Reference proteome</keyword>
<dbReference type="Gene3D" id="2.60.270.20">
    <property type="entry name" value="Cytolysin/lectin"/>
    <property type="match status" value="1"/>
</dbReference>
<dbReference type="GeneID" id="81439331"/>
<protein>
    <submittedName>
        <fullName evidence="1">Uncharacterized protein</fullName>
    </submittedName>
</protein>
<gene>
    <name evidence="1" type="ORF">N7496_007223</name>
</gene>
<reference evidence="1" key="2">
    <citation type="journal article" date="2023" name="IMA Fungus">
        <title>Comparative genomic study of the Penicillium genus elucidates a diverse pangenome and 15 lateral gene transfer events.</title>
        <authorList>
            <person name="Petersen C."/>
            <person name="Sorensen T."/>
            <person name="Nielsen M.R."/>
            <person name="Sondergaard T.E."/>
            <person name="Sorensen J.L."/>
            <person name="Fitzpatrick D.A."/>
            <person name="Frisvad J.C."/>
            <person name="Nielsen K.L."/>
        </authorList>
    </citation>
    <scope>NUCLEOTIDE SEQUENCE</scope>
    <source>
        <strain evidence="1">IBT 29864</strain>
    </source>
</reference>
<dbReference type="OrthoDB" id="4791458at2759"/>
<dbReference type="Pfam" id="PF07367">
    <property type="entry name" value="FB_lectin"/>
    <property type="match status" value="1"/>
</dbReference>
<dbReference type="AlphaFoldDB" id="A0A9W9S334"/>
<dbReference type="EMBL" id="JAPZBS010000005">
    <property type="protein sequence ID" value="KAJ5371131.1"/>
    <property type="molecule type" value="Genomic_DNA"/>
</dbReference>
<dbReference type="SUPFAM" id="SSF63724">
    <property type="entry name" value="Cytolysin/lectin"/>
    <property type="match status" value="1"/>
</dbReference>
<organism evidence="1 2">
    <name type="scientific">Penicillium cataractarum</name>
    <dbReference type="NCBI Taxonomy" id="2100454"/>
    <lineage>
        <taxon>Eukaryota</taxon>
        <taxon>Fungi</taxon>
        <taxon>Dikarya</taxon>
        <taxon>Ascomycota</taxon>
        <taxon>Pezizomycotina</taxon>
        <taxon>Eurotiomycetes</taxon>
        <taxon>Eurotiomycetidae</taxon>
        <taxon>Eurotiales</taxon>
        <taxon>Aspergillaceae</taxon>
        <taxon>Penicillium</taxon>
    </lineage>
</organism>
<proteinExistence type="predicted"/>
<dbReference type="InterPro" id="IPR009960">
    <property type="entry name" value="Fruit_body_lectin_fun"/>
</dbReference>
<sequence>MTITLLIENNYGGSLQAVEKTVWYSEAGGEWSGDGNEHILTLGSWRGSGLIRFKENNGHYFSVVVGIGYAQKPWCDVQVNLANTDTGVKLHPEYYGGRLGSESHREITRTTSSGRTVKLTYNGGQAVLEYS</sequence>
<accession>A0A9W9S334</accession>
<dbReference type="InterPro" id="IPR015926">
    <property type="entry name" value="Cytolysin/lectin"/>
</dbReference>
<evidence type="ECO:0000313" key="1">
    <source>
        <dbReference type="EMBL" id="KAJ5371131.1"/>
    </source>
</evidence>
<name>A0A9W9S334_9EURO</name>
<dbReference type="Proteomes" id="UP001147782">
    <property type="component" value="Unassembled WGS sequence"/>
</dbReference>
<dbReference type="RefSeq" id="XP_056555565.1">
    <property type="nucleotide sequence ID" value="XM_056700152.1"/>
</dbReference>